<reference evidence="1 2" key="1">
    <citation type="submission" date="2017-11" db="EMBL/GenBank/DDBJ databases">
        <authorList>
            <person name="Han C.G."/>
        </authorList>
    </citation>
    <scope>NUCLEOTIDE SEQUENCE [LARGE SCALE GENOMIC DNA]</scope>
    <source>
        <strain evidence="1 2">A2</strain>
    </source>
</reference>
<dbReference type="PROSITE" id="PS51257">
    <property type="entry name" value="PROKAR_LIPOPROTEIN"/>
    <property type="match status" value="1"/>
</dbReference>
<dbReference type="RefSeq" id="WP_049078359.1">
    <property type="nucleotide sequence ID" value="NZ_CP055328.1"/>
</dbReference>
<name>A0A2J5A040_9ENTR</name>
<protein>
    <submittedName>
        <fullName evidence="1">Uncharacterized protein</fullName>
    </submittedName>
</protein>
<sequence length="248" mass="27950">MKLNKLLVVMICSSGLALSGCGVNSVKDIDPSGYSMASDYAFAVIEKSGCIGKIDGLFVKSGEKRATKDGLEYIFSGNNLHCTQTSFKEQMANYCRSKGGEPVQGETWCRKDDTPLFYVGELSTLEKNANQSQEHWFSTALKRGFISERVQEKEALIAKENEKLAEKERTRIRNMKVNVNVGDSICREDYDVPLYQYSSRIFYQGYVESKSGNKIKVRIVRHGGEKDIINDVTPNPVVWVENKGWFHC</sequence>
<reference evidence="1 2" key="2">
    <citation type="submission" date="2018-01" db="EMBL/GenBank/DDBJ databases">
        <title>Genomic study of Klebsiella pneumoniae.</title>
        <authorList>
            <person name="Yang Y."/>
            <person name="Bicalho R."/>
        </authorList>
    </citation>
    <scope>NUCLEOTIDE SEQUENCE [LARGE SCALE GENOMIC DNA]</scope>
    <source>
        <strain evidence="1 2">A2</strain>
    </source>
</reference>
<dbReference type="AlphaFoldDB" id="A0A2J5A040"/>
<gene>
    <name evidence="1" type="ORF">CWM85_02825</name>
</gene>
<evidence type="ECO:0000313" key="1">
    <source>
        <dbReference type="EMBL" id="PLM68614.1"/>
    </source>
</evidence>
<comment type="caution">
    <text evidence="1">The sequence shown here is derived from an EMBL/GenBank/DDBJ whole genome shotgun (WGS) entry which is preliminary data.</text>
</comment>
<dbReference type="Proteomes" id="UP000234661">
    <property type="component" value="Unassembled WGS sequence"/>
</dbReference>
<accession>A0A2J5A040</accession>
<organism evidence="1 2">
    <name type="scientific">Klebsiella michiganensis</name>
    <dbReference type="NCBI Taxonomy" id="1134687"/>
    <lineage>
        <taxon>Bacteria</taxon>
        <taxon>Pseudomonadati</taxon>
        <taxon>Pseudomonadota</taxon>
        <taxon>Gammaproteobacteria</taxon>
        <taxon>Enterobacterales</taxon>
        <taxon>Enterobacteriaceae</taxon>
        <taxon>Klebsiella/Raoultella group</taxon>
        <taxon>Klebsiella</taxon>
    </lineage>
</organism>
<dbReference type="EMBL" id="PIET01000025">
    <property type="protein sequence ID" value="PLM68614.1"/>
    <property type="molecule type" value="Genomic_DNA"/>
</dbReference>
<proteinExistence type="predicted"/>
<evidence type="ECO:0000313" key="2">
    <source>
        <dbReference type="Proteomes" id="UP000234661"/>
    </source>
</evidence>